<dbReference type="KEGG" id="lam:LA2_07730"/>
<feature type="region of interest" description="Disordered" evidence="1">
    <location>
        <begin position="1"/>
        <end position="47"/>
    </location>
</feature>
<evidence type="ECO:0000313" key="2">
    <source>
        <dbReference type="EMBL" id="ADQ59465.1"/>
    </source>
</evidence>
<dbReference type="AlphaFoldDB" id="E4SKR8"/>
<feature type="compositionally biased region" description="Basic and acidic residues" evidence="1">
    <location>
        <begin position="29"/>
        <end position="47"/>
    </location>
</feature>
<proteinExistence type="predicted"/>
<reference evidence="2 3" key="1">
    <citation type="journal article" date="2011" name="J. Bacteriol.">
        <title>Genome sequence of Lactobacillus amylovorus GRL1112.</title>
        <authorList>
            <person name="Kant R."/>
            <person name="Paulin L."/>
            <person name="Alatalo E."/>
            <person name="de Vos W.M."/>
            <person name="Palva A."/>
        </authorList>
    </citation>
    <scope>NUCLEOTIDE SEQUENCE [LARGE SCALE GENOMIC DNA]</scope>
    <source>
        <strain evidence="2 3">GRL 1112</strain>
    </source>
</reference>
<evidence type="ECO:0000256" key="1">
    <source>
        <dbReference type="SAM" id="MobiDB-lite"/>
    </source>
</evidence>
<dbReference type="PATRIC" id="fig|695560.3.peg.1524"/>
<sequence length="170" mass="19045">MARGIPSTSDWLREMRSRPLNSRQKRTRARMERQRQKRVATERAQKIQHDTKMRYTPKEREVYRKALRYGRTLKPGAEPKAVPRVKFNGGRVAVMRDNRGNVKVRVNGATKGVVTELGPRGAKRNMNLTSLWANNGSVSADKAAFRRANNLLSIVGKGAYKHGSTGSSGG</sequence>
<dbReference type="EMBL" id="CP002338">
    <property type="protein sequence ID" value="ADQ59465.1"/>
    <property type="molecule type" value="Genomic_DNA"/>
</dbReference>
<gene>
    <name evidence="2" type="ordered locus">LA2_07730</name>
</gene>
<dbReference type="Proteomes" id="UP000007033">
    <property type="component" value="Chromosome"/>
</dbReference>
<feature type="compositionally biased region" description="Polar residues" evidence="1">
    <location>
        <begin position="1"/>
        <end position="10"/>
    </location>
</feature>
<accession>E4SKR8</accession>
<organism evidence="2 3">
    <name type="scientific">Lactobacillus amylovorus (strain GRL 1112)</name>
    <dbReference type="NCBI Taxonomy" id="695560"/>
    <lineage>
        <taxon>Bacteria</taxon>
        <taxon>Bacillati</taxon>
        <taxon>Bacillota</taxon>
        <taxon>Bacilli</taxon>
        <taxon>Lactobacillales</taxon>
        <taxon>Lactobacillaceae</taxon>
        <taxon>Lactobacillus</taxon>
    </lineage>
</organism>
<dbReference type="RefSeq" id="WP_013438248.1">
    <property type="nucleotide sequence ID" value="NC_014724.1"/>
</dbReference>
<name>E4SKR8_LACAR</name>
<evidence type="ECO:0000313" key="3">
    <source>
        <dbReference type="Proteomes" id="UP000007033"/>
    </source>
</evidence>
<protein>
    <submittedName>
        <fullName evidence="2">Uncharacterized protein</fullName>
    </submittedName>
</protein>
<dbReference type="HOGENOM" id="CLU_1592482_0_0_9"/>